<dbReference type="STRING" id="741276.A0A2S5BI95"/>
<dbReference type="AlphaFoldDB" id="A0A2S5BI95"/>
<feature type="region of interest" description="Disordered" evidence="10">
    <location>
        <begin position="1"/>
        <end position="31"/>
    </location>
</feature>
<evidence type="ECO:0000256" key="10">
    <source>
        <dbReference type="SAM" id="MobiDB-lite"/>
    </source>
</evidence>
<dbReference type="EC" id="3.1.26.4" evidence="9"/>
<dbReference type="OrthoDB" id="7462577at2759"/>
<gene>
    <name evidence="12" type="ORF">BMF94_0701</name>
</gene>
<dbReference type="PANTHER" id="PTHR10954:SF7">
    <property type="entry name" value="RIBONUCLEASE H2 SUBUNIT A"/>
    <property type="match status" value="1"/>
</dbReference>
<feature type="domain" description="RNase H type-2" evidence="11">
    <location>
        <begin position="67"/>
        <end position="313"/>
    </location>
</feature>
<dbReference type="NCBIfam" id="TIGR00729">
    <property type="entry name" value="ribonuclease HII"/>
    <property type="match status" value="1"/>
</dbReference>
<feature type="region of interest" description="Disordered" evidence="10">
    <location>
        <begin position="241"/>
        <end position="261"/>
    </location>
</feature>
<dbReference type="Proteomes" id="UP000237144">
    <property type="component" value="Unassembled WGS sequence"/>
</dbReference>
<comment type="cofactor">
    <cofactor evidence="8">
        <name>Mn(2+)</name>
        <dbReference type="ChEBI" id="CHEBI:29035"/>
    </cofactor>
    <cofactor evidence="8">
        <name>Mg(2+)</name>
        <dbReference type="ChEBI" id="CHEBI:18420"/>
    </cofactor>
    <text evidence="8">Manganese or magnesium. Binds 1 divalent metal ion per monomer in the absence of substrate. May bind a second metal ion after substrate binding.</text>
</comment>
<dbReference type="PANTHER" id="PTHR10954">
    <property type="entry name" value="RIBONUCLEASE H2 SUBUNIT A"/>
    <property type="match status" value="1"/>
</dbReference>
<dbReference type="SUPFAM" id="SSF53098">
    <property type="entry name" value="Ribonuclease H-like"/>
    <property type="match status" value="1"/>
</dbReference>
<comment type="function">
    <text evidence="9">Endonuclease that specifically degrades the RNA of RNA-DNA hybrids.</text>
</comment>
<accession>A0A2S5BI95</accession>
<evidence type="ECO:0000256" key="5">
    <source>
        <dbReference type="ARBA" id="ARBA00022723"/>
    </source>
</evidence>
<protein>
    <recommendedName>
        <fullName evidence="9">Ribonuclease</fullName>
        <ecNumber evidence="9">3.1.26.4</ecNumber>
    </recommendedName>
</protein>
<dbReference type="GO" id="GO:0032299">
    <property type="term" value="C:ribonuclease H2 complex"/>
    <property type="evidence" value="ECO:0007669"/>
    <property type="project" value="TreeGrafter"/>
</dbReference>
<comment type="similarity">
    <text evidence="3">Belongs to the RNase HII family. Eukaryotic subfamily.</text>
</comment>
<evidence type="ECO:0000256" key="2">
    <source>
        <dbReference type="ARBA" id="ARBA00001946"/>
    </source>
</evidence>
<keyword evidence="4 8" id="KW-0540">Nuclease</keyword>
<feature type="compositionally biased region" description="Acidic residues" evidence="10">
    <location>
        <begin position="245"/>
        <end position="261"/>
    </location>
</feature>
<dbReference type="InterPro" id="IPR001352">
    <property type="entry name" value="RNase_HII/HIII"/>
</dbReference>
<keyword evidence="6 8" id="KW-0255">Endonuclease</keyword>
<comment type="caution">
    <text evidence="12">The sequence shown here is derived from an EMBL/GenBank/DDBJ whole genome shotgun (WGS) entry which is preliminary data.</text>
</comment>
<evidence type="ECO:0000256" key="1">
    <source>
        <dbReference type="ARBA" id="ARBA00000077"/>
    </source>
</evidence>
<feature type="binding site" evidence="8">
    <location>
        <position position="74"/>
    </location>
    <ligand>
        <name>a divalent metal cation</name>
        <dbReference type="ChEBI" id="CHEBI:60240"/>
    </ligand>
</feature>
<dbReference type="EMBL" id="PJQD01000005">
    <property type="protein sequence ID" value="POY76499.1"/>
    <property type="molecule type" value="Genomic_DNA"/>
</dbReference>
<dbReference type="Gene3D" id="1.10.10.460">
    <property type="entry name" value="Ribonuclease hii. Domain 2"/>
    <property type="match status" value="1"/>
</dbReference>
<evidence type="ECO:0000256" key="7">
    <source>
        <dbReference type="ARBA" id="ARBA00022801"/>
    </source>
</evidence>
<dbReference type="InterPro" id="IPR004649">
    <property type="entry name" value="RNase_H2_suA"/>
</dbReference>
<evidence type="ECO:0000313" key="13">
    <source>
        <dbReference type="Proteomes" id="UP000237144"/>
    </source>
</evidence>
<keyword evidence="7 8" id="KW-0378">Hydrolase</keyword>
<feature type="binding site" evidence="8">
    <location>
        <position position="73"/>
    </location>
    <ligand>
        <name>a divalent metal cation</name>
        <dbReference type="ChEBI" id="CHEBI:60240"/>
    </ligand>
</feature>
<dbReference type="GO" id="GO:0003723">
    <property type="term" value="F:RNA binding"/>
    <property type="evidence" value="ECO:0007669"/>
    <property type="project" value="UniProtKB-UniRule"/>
</dbReference>
<dbReference type="GO" id="GO:0004523">
    <property type="term" value="F:RNA-DNA hybrid ribonuclease activity"/>
    <property type="evidence" value="ECO:0007669"/>
    <property type="project" value="UniProtKB-UniRule"/>
</dbReference>
<evidence type="ECO:0000256" key="3">
    <source>
        <dbReference type="ARBA" id="ARBA00007058"/>
    </source>
</evidence>
<comment type="catalytic activity">
    <reaction evidence="1 8 9">
        <text>Endonucleolytic cleavage to 5'-phosphomonoester.</text>
        <dbReference type="EC" id="3.1.26.4"/>
    </reaction>
</comment>
<dbReference type="PROSITE" id="PS51975">
    <property type="entry name" value="RNASE_H_2"/>
    <property type="match status" value="1"/>
</dbReference>
<feature type="binding site" evidence="8">
    <location>
        <position position="181"/>
    </location>
    <ligand>
        <name>a divalent metal cation</name>
        <dbReference type="ChEBI" id="CHEBI:60240"/>
    </ligand>
</feature>
<evidence type="ECO:0000256" key="8">
    <source>
        <dbReference type="PROSITE-ProRule" id="PRU01319"/>
    </source>
</evidence>
<dbReference type="CDD" id="cd07181">
    <property type="entry name" value="RNase_HII_eukaryota_like"/>
    <property type="match status" value="1"/>
</dbReference>
<evidence type="ECO:0000256" key="9">
    <source>
        <dbReference type="RuleBase" id="RU003515"/>
    </source>
</evidence>
<dbReference type="FunFam" id="1.10.10.460:FF:000001">
    <property type="entry name" value="Ribonuclease"/>
    <property type="match status" value="1"/>
</dbReference>
<dbReference type="InterPro" id="IPR023160">
    <property type="entry name" value="RNase_HII_hlx-loop-hlx_cap_dom"/>
</dbReference>
<evidence type="ECO:0000313" key="12">
    <source>
        <dbReference type="EMBL" id="POY76499.1"/>
    </source>
</evidence>
<comment type="cofactor">
    <cofactor evidence="2">
        <name>Mg(2+)</name>
        <dbReference type="ChEBI" id="CHEBI:18420"/>
    </cofactor>
</comment>
<proteinExistence type="inferred from homology"/>
<dbReference type="FunFam" id="3.30.420.10:FF:000016">
    <property type="entry name" value="Ribonuclease"/>
    <property type="match status" value="1"/>
</dbReference>
<sequence length="355" mass="39280">MAGKKRPAATRSPSPDSAERPARFHFPSVRRGQPLVDTYTYHSVDPVDSHDQGKQREDAITAEVAGEWMLGVDEAGRGPALGPQVYGVAFCRLDYSDRLKEMGFADSKTLTDPLREELFKQMLEHGDDVKYAATIMSPNDISMGMLRKVPYNLNAQSHDCTINLIREVVERGYRLKECYVDTVGPAADYQAKLSSFFPTIQFTVTSKADALFPIVSAASIVAKVTRDRILEEWMFAEPGIGEVNEREDEEKEEGSDEEEEAAADAARLFGSGYPSDPKTVMWLQSNFDPVFGFPNVARFSWAPVKNALLKKGVPSKWNDEPASIQKYFSADAHGKGAAAQAPLWKDLALVSVGEF</sequence>
<reference evidence="12 13" key="1">
    <citation type="journal article" date="2018" name="Front. Microbiol.">
        <title>Prospects for Fungal Bioremediation of Acidic Radioactive Waste Sites: Characterization and Genome Sequence of Rhodotorula taiwanensis MD1149.</title>
        <authorList>
            <person name="Tkavc R."/>
            <person name="Matrosova V.Y."/>
            <person name="Grichenko O.E."/>
            <person name="Gostincar C."/>
            <person name="Volpe R.P."/>
            <person name="Klimenkova P."/>
            <person name="Gaidamakova E.K."/>
            <person name="Zhou C.E."/>
            <person name="Stewart B.J."/>
            <person name="Lyman M.G."/>
            <person name="Malfatti S.A."/>
            <person name="Rubinfeld B."/>
            <person name="Courtot M."/>
            <person name="Singh J."/>
            <person name="Dalgard C.L."/>
            <person name="Hamilton T."/>
            <person name="Frey K.G."/>
            <person name="Gunde-Cimerman N."/>
            <person name="Dugan L."/>
            <person name="Daly M.J."/>
        </authorList>
    </citation>
    <scope>NUCLEOTIDE SEQUENCE [LARGE SCALE GENOMIC DNA]</scope>
    <source>
        <strain evidence="12 13">MD1149</strain>
    </source>
</reference>
<dbReference type="InterPro" id="IPR024567">
    <property type="entry name" value="RNase_HII/HIII_dom"/>
</dbReference>
<dbReference type="GO" id="GO:0043137">
    <property type="term" value="P:DNA replication, removal of RNA primer"/>
    <property type="evidence" value="ECO:0007669"/>
    <property type="project" value="TreeGrafter"/>
</dbReference>
<keyword evidence="13" id="KW-1185">Reference proteome</keyword>
<evidence type="ECO:0000259" key="11">
    <source>
        <dbReference type="PROSITE" id="PS51975"/>
    </source>
</evidence>
<dbReference type="Gene3D" id="3.30.420.10">
    <property type="entry name" value="Ribonuclease H-like superfamily/Ribonuclease H"/>
    <property type="match status" value="1"/>
</dbReference>
<evidence type="ECO:0000256" key="6">
    <source>
        <dbReference type="ARBA" id="ARBA00022759"/>
    </source>
</evidence>
<evidence type="ECO:0000256" key="4">
    <source>
        <dbReference type="ARBA" id="ARBA00022722"/>
    </source>
</evidence>
<dbReference type="InterPro" id="IPR036397">
    <property type="entry name" value="RNaseH_sf"/>
</dbReference>
<dbReference type="Pfam" id="PF01351">
    <property type="entry name" value="RNase_HII"/>
    <property type="match status" value="1"/>
</dbReference>
<organism evidence="12 13">
    <name type="scientific">Rhodotorula taiwanensis</name>
    <dbReference type="NCBI Taxonomy" id="741276"/>
    <lineage>
        <taxon>Eukaryota</taxon>
        <taxon>Fungi</taxon>
        <taxon>Dikarya</taxon>
        <taxon>Basidiomycota</taxon>
        <taxon>Pucciniomycotina</taxon>
        <taxon>Microbotryomycetes</taxon>
        <taxon>Sporidiobolales</taxon>
        <taxon>Sporidiobolaceae</taxon>
        <taxon>Rhodotorula</taxon>
    </lineage>
</organism>
<dbReference type="GO" id="GO:0006298">
    <property type="term" value="P:mismatch repair"/>
    <property type="evidence" value="ECO:0007669"/>
    <property type="project" value="TreeGrafter"/>
</dbReference>
<dbReference type="GO" id="GO:0046872">
    <property type="term" value="F:metal ion binding"/>
    <property type="evidence" value="ECO:0007669"/>
    <property type="project" value="UniProtKB-KW"/>
</dbReference>
<name>A0A2S5BI95_9BASI</name>
<dbReference type="InterPro" id="IPR012337">
    <property type="entry name" value="RNaseH-like_sf"/>
</dbReference>
<keyword evidence="5 8" id="KW-0479">Metal-binding</keyword>